<dbReference type="CDD" id="cd00093">
    <property type="entry name" value="HTH_XRE"/>
    <property type="match status" value="1"/>
</dbReference>
<dbReference type="NCBIfam" id="TIGR02607">
    <property type="entry name" value="antidote_HigA"/>
    <property type="match status" value="1"/>
</dbReference>
<protein>
    <submittedName>
        <fullName evidence="3">Addiction module antidote protein, HigA family</fullName>
    </submittedName>
</protein>
<dbReference type="PROSITE" id="PS50943">
    <property type="entry name" value="HTH_CROC1"/>
    <property type="match status" value="1"/>
</dbReference>
<dbReference type="SMART" id="SM00530">
    <property type="entry name" value="HTH_XRE"/>
    <property type="match status" value="1"/>
</dbReference>
<dbReference type="Proteomes" id="UP000197153">
    <property type="component" value="Chromosome 2"/>
</dbReference>
<reference evidence="3 4" key="1">
    <citation type="submission" date="2017-06" db="EMBL/GenBank/DDBJ databases">
        <title>Complete genome sequence of Nitrospirillum amazonense strain CBAmC, an endophytic nitrogen-fixing and plant growth-promoting bacterium, isolated from sugarcane.</title>
        <authorList>
            <person name="Schwab S."/>
            <person name="dos Santos Teixeira K.R."/>
            <person name="Simoes Araujo J.L."/>
            <person name="Soares Vidal M."/>
            <person name="Borges de Freitas H.R."/>
            <person name="Rivello Crivelaro A.L."/>
            <person name="Bueno de Camargo Nunes A."/>
            <person name="dos Santos C.M."/>
            <person name="Palmeira da Silva Rosa D."/>
            <person name="da Silva Padilha D."/>
            <person name="da Silva E."/>
            <person name="Araujo Terra L."/>
            <person name="Soares Mendes V."/>
            <person name="Farinelli L."/>
            <person name="Magalhaes Cruz L."/>
            <person name="Baldani J.I."/>
        </authorList>
    </citation>
    <scope>NUCLEOTIDE SEQUENCE [LARGE SCALE GENOMIC DNA]</scope>
    <source>
        <strain evidence="3 4">CBAmC</strain>
    </source>
</reference>
<dbReference type="InterPro" id="IPR001387">
    <property type="entry name" value="Cro/C1-type_HTH"/>
</dbReference>
<dbReference type="Gene3D" id="1.10.260.40">
    <property type="entry name" value="lambda repressor-like DNA-binding domains"/>
    <property type="match status" value="1"/>
</dbReference>
<dbReference type="InterPro" id="IPR013430">
    <property type="entry name" value="Toxin_antidote_HigA"/>
</dbReference>
<evidence type="ECO:0000256" key="1">
    <source>
        <dbReference type="ARBA" id="ARBA00023125"/>
    </source>
</evidence>
<evidence type="ECO:0000313" key="3">
    <source>
        <dbReference type="EMBL" id="ASG23603.1"/>
    </source>
</evidence>
<dbReference type="Pfam" id="PF01381">
    <property type="entry name" value="HTH_3"/>
    <property type="match status" value="1"/>
</dbReference>
<dbReference type="PANTHER" id="PTHR36924:SF1">
    <property type="entry name" value="ANTITOXIN HIGA-1"/>
    <property type="match status" value="1"/>
</dbReference>
<dbReference type="PANTHER" id="PTHR36924">
    <property type="entry name" value="ANTITOXIN HIGA-1"/>
    <property type="match status" value="1"/>
</dbReference>
<keyword evidence="1" id="KW-0238">DNA-binding</keyword>
<accession>A0A248JY12</accession>
<dbReference type="KEGG" id="nao:Y958_18985"/>
<gene>
    <name evidence="3" type="primary">higA</name>
    <name evidence="3" type="ORF">Y958_18985</name>
</gene>
<name>A0A248JY12_9PROT</name>
<evidence type="ECO:0000259" key="2">
    <source>
        <dbReference type="PROSITE" id="PS50943"/>
    </source>
</evidence>
<feature type="domain" description="HTH cro/C1-type" evidence="2">
    <location>
        <begin position="10"/>
        <end position="65"/>
    </location>
</feature>
<organism evidence="3 4">
    <name type="scientific">Nitrospirillum viridazoti CBAmc</name>
    <dbReference type="NCBI Taxonomy" id="1441467"/>
    <lineage>
        <taxon>Bacteria</taxon>
        <taxon>Pseudomonadati</taxon>
        <taxon>Pseudomonadota</taxon>
        <taxon>Alphaproteobacteria</taxon>
        <taxon>Rhodospirillales</taxon>
        <taxon>Azospirillaceae</taxon>
        <taxon>Nitrospirillum</taxon>
        <taxon>Nitrospirillum viridazoti</taxon>
    </lineage>
</organism>
<dbReference type="InterPro" id="IPR010982">
    <property type="entry name" value="Lambda_DNA-bd_dom_sf"/>
</dbReference>
<keyword evidence="4" id="KW-1185">Reference proteome</keyword>
<sequence>MRPVHPGEVLREEFMEPLGLTAGKIAKACGVPRTRIERVASEQTEMTADTALRLAKALGTTAQFWLNLQTTHNLARAHQSVDLSAVQVLHHAAE</sequence>
<dbReference type="GO" id="GO:0003677">
    <property type="term" value="F:DNA binding"/>
    <property type="evidence" value="ECO:0007669"/>
    <property type="project" value="UniProtKB-KW"/>
</dbReference>
<evidence type="ECO:0000313" key="4">
    <source>
        <dbReference type="Proteomes" id="UP000197153"/>
    </source>
</evidence>
<dbReference type="AlphaFoldDB" id="A0A248JY12"/>
<dbReference type="EMBL" id="CP022111">
    <property type="protein sequence ID" value="ASG23603.1"/>
    <property type="molecule type" value="Genomic_DNA"/>
</dbReference>
<proteinExistence type="predicted"/>
<dbReference type="SUPFAM" id="SSF47413">
    <property type="entry name" value="lambda repressor-like DNA-binding domains"/>
    <property type="match status" value="1"/>
</dbReference>